<name>A0A0G1GIK1_9BACT</name>
<dbReference type="EMBL" id="LCHN01000041">
    <property type="protein sequence ID" value="KKT34375.1"/>
    <property type="molecule type" value="Genomic_DNA"/>
</dbReference>
<dbReference type="Gene3D" id="2.40.240.10">
    <property type="entry name" value="Ribosomal Protein L25, Chain P"/>
    <property type="match status" value="1"/>
</dbReference>
<dbReference type="InterPro" id="IPR011035">
    <property type="entry name" value="Ribosomal_bL25/Gln-tRNA_synth"/>
</dbReference>
<reference evidence="9 10" key="1">
    <citation type="journal article" date="2015" name="Nature">
        <title>rRNA introns, odd ribosomes, and small enigmatic genomes across a large radiation of phyla.</title>
        <authorList>
            <person name="Brown C.T."/>
            <person name="Hug L.A."/>
            <person name="Thomas B.C."/>
            <person name="Sharon I."/>
            <person name="Castelle C.J."/>
            <person name="Singh A."/>
            <person name="Wilkins M.J."/>
            <person name="Williams K.H."/>
            <person name="Banfield J.F."/>
        </authorList>
    </citation>
    <scope>NUCLEOTIDE SEQUENCE [LARGE SCALE GENOMIC DNA]</scope>
</reference>
<feature type="region of interest" description="Disordered" evidence="6">
    <location>
        <begin position="190"/>
        <end position="233"/>
    </location>
</feature>
<gene>
    <name evidence="5" type="primary">rplY</name>
    <name evidence="5" type="synonym">ctc</name>
    <name evidence="9" type="ORF">UW23_C0041G0003</name>
</gene>
<dbReference type="NCBIfam" id="TIGR00731">
    <property type="entry name" value="bL25_bact_ctc"/>
    <property type="match status" value="1"/>
</dbReference>
<evidence type="ECO:0000256" key="6">
    <source>
        <dbReference type="SAM" id="MobiDB-lite"/>
    </source>
</evidence>
<dbReference type="CDD" id="cd00495">
    <property type="entry name" value="Ribosomal_L25_TL5_CTC"/>
    <property type="match status" value="1"/>
</dbReference>
<dbReference type="InterPro" id="IPR037121">
    <property type="entry name" value="Ribosomal_bL25_C"/>
</dbReference>
<organism evidence="9 10">
    <name type="scientific">Candidatus Collierbacteria bacterium GW2011_GWA1_44_12</name>
    <dbReference type="NCBI Taxonomy" id="1618376"/>
    <lineage>
        <taxon>Bacteria</taxon>
        <taxon>Candidatus Collieribacteriota</taxon>
    </lineage>
</organism>
<comment type="similarity">
    <text evidence="5">Belongs to the bacterial ribosomal protein bL25 family. CTC subfamily.</text>
</comment>
<dbReference type="GO" id="GO:0022625">
    <property type="term" value="C:cytosolic large ribosomal subunit"/>
    <property type="evidence" value="ECO:0007669"/>
    <property type="project" value="TreeGrafter"/>
</dbReference>
<keyword evidence="4 5" id="KW-0687">Ribonucleoprotein</keyword>
<dbReference type="PANTHER" id="PTHR33284">
    <property type="entry name" value="RIBOSOMAL PROTEIN L25/GLN-TRNA SYNTHETASE, ANTI-CODON-BINDING DOMAIN-CONTAINING PROTEIN"/>
    <property type="match status" value="1"/>
</dbReference>
<dbReference type="InterPro" id="IPR020056">
    <property type="entry name" value="Rbsml_bL25/Gln-tRNA_synth_N"/>
</dbReference>
<dbReference type="InterPro" id="IPR020057">
    <property type="entry name" value="Ribosomal_bL25_b-dom"/>
</dbReference>
<protein>
    <recommendedName>
        <fullName evidence="5">Large ribosomal subunit protein bL25</fullName>
    </recommendedName>
    <alternativeName>
        <fullName evidence="5">General stress protein CTC</fullName>
    </alternativeName>
</protein>
<keyword evidence="2 5" id="KW-0694">RNA-binding</keyword>
<dbReference type="HAMAP" id="MF_01334">
    <property type="entry name" value="Ribosomal_bL25_CTC"/>
    <property type="match status" value="1"/>
</dbReference>
<dbReference type="PANTHER" id="PTHR33284:SF1">
    <property type="entry name" value="RIBOSOMAL PROTEIN L25_GLN-TRNA SYNTHETASE, ANTI-CODON-BINDING DOMAIN-CONTAINING PROTEIN"/>
    <property type="match status" value="1"/>
</dbReference>
<evidence type="ECO:0000256" key="1">
    <source>
        <dbReference type="ARBA" id="ARBA00022730"/>
    </source>
</evidence>
<dbReference type="AlphaFoldDB" id="A0A0G1GIK1"/>
<feature type="compositionally biased region" description="Basic and acidic residues" evidence="6">
    <location>
        <begin position="223"/>
        <end position="233"/>
    </location>
</feature>
<feature type="domain" description="Large ribosomal subunit protein bL25 L25" evidence="7">
    <location>
        <begin position="6"/>
        <end position="93"/>
    </location>
</feature>
<evidence type="ECO:0000256" key="3">
    <source>
        <dbReference type="ARBA" id="ARBA00022980"/>
    </source>
</evidence>
<accession>A0A0G1GIK1</accession>
<dbReference type="InterPro" id="IPR029751">
    <property type="entry name" value="Ribosomal_L25_dom"/>
</dbReference>
<feature type="domain" description="Large ribosomal subunit protein bL25 beta" evidence="8">
    <location>
        <begin position="101"/>
        <end position="186"/>
    </location>
</feature>
<comment type="function">
    <text evidence="5">This is one of the proteins that binds to the 5S RNA in the ribosome where it forms part of the central protuberance.</text>
</comment>
<dbReference type="Pfam" id="PF01386">
    <property type="entry name" value="Ribosomal_L25p"/>
    <property type="match status" value="1"/>
</dbReference>
<dbReference type="SUPFAM" id="SSF50715">
    <property type="entry name" value="Ribosomal protein L25-like"/>
    <property type="match status" value="1"/>
</dbReference>
<dbReference type="Pfam" id="PF14693">
    <property type="entry name" value="Ribosomal_TL5_C"/>
    <property type="match status" value="1"/>
</dbReference>
<dbReference type="GO" id="GO:0003735">
    <property type="term" value="F:structural constituent of ribosome"/>
    <property type="evidence" value="ECO:0007669"/>
    <property type="project" value="InterPro"/>
</dbReference>
<evidence type="ECO:0000256" key="5">
    <source>
        <dbReference type="HAMAP-Rule" id="MF_01334"/>
    </source>
</evidence>
<keyword evidence="3 5" id="KW-0689">Ribosomal protein</keyword>
<dbReference type="GO" id="GO:0006412">
    <property type="term" value="P:translation"/>
    <property type="evidence" value="ECO:0007669"/>
    <property type="project" value="UniProtKB-UniRule"/>
</dbReference>
<evidence type="ECO:0000313" key="10">
    <source>
        <dbReference type="Proteomes" id="UP000034069"/>
    </source>
</evidence>
<evidence type="ECO:0000256" key="4">
    <source>
        <dbReference type="ARBA" id="ARBA00023274"/>
    </source>
</evidence>
<keyword evidence="1 5" id="KW-0699">rRNA-binding</keyword>
<dbReference type="GO" id="GO:0008097">
    <property type="term" value="F:5S rRNA binding"/>
    <property type="evidence" value="ECO:0007669"/>
    <property type="project" value="InterPro"/>
</dbReference>
<dbReference type="Gene3D" id="2.170.120.20">
    <property type="entry name" value="Ribosomal protein L25, beta domain"/>
    <property type="match status" value="1"/>
</dbReference>
<comment type="caution">
    <text evidence="9">The sequence shown here is derived from an EMBL/GenBank/DDBJ whole genome shotgun (WGS) entry which is preliminary data.</text>
</comment>
<dbReference type="InterPro" id="IPR020930">
    <property type="entry name" value="Ribosomal_uL5_bac-type"/>
</dbReference>
<sequence>MTKYNLEAQKRELFGKKLKKLRRQGILPANLFGKTTDSTAIQLKLRDFERVYKEAGETSVVYVKVEGEEKDRPVLISNLHFDPITDLKLHVDLHQVNLKEKVTANVPVEIIGEAELIKTGEAVLNQSINEIEVEALPTDIPDSITFDISGFKEIGDHLNVSDAKVPSAVEITTDLDLVVVSLSEPQKEEVIAPPVVEGEEGAQTTEGEPAKVEGEEAITGAEKTPDSETSKAE</sequence>
<evidence type="ECO:0000313" key="9">
    <source>
        <dbReference type="EMBL" id="KKT34375.1"/>
    </source>
</evidence>
<evidence type="ECO:0000256" key="2">
    <source>
        <dbReference type="ARBA" id="ARBA00022884"/>
    </source>
</evidence>
<dbReference type="InterPro" id="IPR001021">
    <property type="entry name" value="Ribosomal_bL25_long"/>
</dbReference>
<dbReference type="Proteomes" id="UP000034069">
    <property type="component" value="Unassembled WGS sequence"/>
</dbReference>
<comment type="subunit">
    <text evidence="5">Part of the 50S ribosomal subunit; part of the 5S rRNA/L5/L18/L25 subcomplex. Contacts the 5S rRNA. Binds to the 5S rRNA independently of L5 and L18.</text>
</comment>
<evidence type="ECO:0000259" key="7">
    <source>
        <dbReference type="Pfam" id="PF01386"/>
    </source>
</evidence>
<evidence type="ECO:0000259" key="8">
    <source>
        <dbReference type="Pfam" id="PF14693"/>
    </source>
</evidence>
<proteinExistence type="inferred from homology"/>